<organism evidence="5 6">
    <name type="scientific">Xylaria hypoxylon</name>
    <dbReference type="NCBI Taxonomy" id="37992"/>
    <lineage>
        <taxon>Eukaryota</taxon>
        <taxon>Fungi</taxon>
        <taxon>Dikarya</taxon>
        <taxon>Ascomycota</taxon>
        <taxon>Pezizomycotina</taxon>
        <taxon>Sordariomycetes</taxon>
        <taxon>Xylariomycetidae</taxon>
        <taxon>Xylariales</taxon>
        <taxon>Xylariaceae</taxon>
        <taxon>Xylaria</taxon>
    </lineage>
</organism>
<dbReference type="GO" id="GO:0006303">
    <property type="term" value="P:double-strand break repair via nonhomologous end joining"/>
    <property type="evidence" value="ECO:0007669"/>
    <property type="project" value="TreeGrafter"/>
</dbReference>
<comment type="caution">
    <text evidence="5">The sequence shown here is derived from an EMBL/GenBank/DDBJ whole genome shotgun (WGS) entry which is preliminary data.</text>
</comment>
<dbReference type="Proteomes" id="UP000297716">
    <property type="component" value="Unassembled WGS sequence"/>
</dbReference>
<feature type="compositionally biased region" description="Polar residues" evidence="4">
    <location>
        <begin position="509"/>
        <end position="539"/>
    </location>
</feature>
<feature type="region of interest" description="Disordered" evidence="4">
    <location>
        <begin position="499"/>
        <end position="539"/>
    </location>
</feature>
<dbReference type="GO" id="GO:0036297">
    <property type="term" value="P:interstrand cross-link repair"/>
    <property type="evidence" value="ECO:0007669"/>
    <property type="project" value="TreeGrafter"/>
</dbReference>
<dbReference type="GO" id="GO:0003684">
    <property type="term" value="F:damaged DNA binding"/>
    <property type="evidence" value="ECO:0007669"/>
    <property type="project" value="TreeGrafter"/>
</dbReference>
<gene>
    <name evidence="5" type="ORF">E0Z10_g6621</name>
</gene>
<name>A0A4Z0YSU5_9PEZI</name>
<dbReference type="GO" id="GO:0035312">
    <property type="term" value="F:5'-3' DNA exonuclease activity"/>
    <property type="evidence" value="ECO:0007669"/>
    <property type="project" value="TreeGrafter"/>
</dbReference>
<dbReference type="InterPro" id="IPR036866">
    <property type="entry name" value="RibonucZ/Hydroxyglut_hydro"/>
</dbReference>
<keyword evidence="2" id="KW-0378">Hydrolase</keyword>
<keyword evidence="1" id="KW-0540">Nuclease</keyword>
<keyword evidence="6" id="KW-1185">Reference proteome</keyword>
<reference evidence="5 6" key="1">
    <citation type="submission" date="2019-03" db="EMBL/GenBank/DDBJ databases">
        <title>Draft genome sequence of Xylaria hypoxylon DSM 108379, a ubiquitous saprotrophic-parasitic fungi on hardwood.</title>
        <authorList>
            <person name="Buettner E."/>
            <person name="Leonhardt S."/>
            <person name="Gebauer A.M."/>
            <person name="Liers C."/>
            <person name="Hofrichter M."/>
            <person name="Kellner H."/>
        </authorList>
    </citation>
    <scope>NUCLEOTIDE SEQUENCE [LARGE SCALE GENOMIC DNA]</scope>
    <source>
        <strain evidence="5 6">DSM 108379</strain>
    </source>
</reference>
<dbReference type="OrthoDB" id="5561659at2759"/>
<keyword evidence="3" id="KW-0269">Exonuclease</keyword>
<dbReference type="Gene3D" id="3.40.50.12650">
    <property type="match status" value="1"/>
</dbReference>
<dbReference type="AlphaFoldDB" id="A0A4Z0YSU5"/>
<dbReference type="PANTHER" id="PTHR23240:SF8">
    <property type="entry name" value="PROTEIN ARTEMIS"/>
    <property type="match status" value="1"/>
</dbReference>
<dbReference type="STRING" id="37992.A0A4Z0YSU5"/>
<evidence type="ECO:0000256" key="3">
    <source>
        <dbReference type="ARBA" id="ARBA00022839"/>
    </source>
</evidence>
<dbReference type="Gene3D" id="3.60.15.10">
    <property type="entry name" value="Ribonuclease Z/Hydroxyacylglutathione hydrolase-like"/>
    <property type="match status" value="1"/>
</dbReference>
<dbReference type="GO" id="GO:0000723">
    <property type="term" value="P:telomere maintenance"/>
    <property type="evidence" value="ECO:0007669"/>
    <property type="project" value="TreeGrafter"/>
</dbReference>
<protein>
    <recommendedName>
        <fullName evidence="7">Metallo-beta-lactamase domain-containing protein</fullName>
    </recommendedName>
</protein>
<evidence type="ECO:0000313" key="6">
    <source>
        <dbReference type="Proteomes" id="UP000297716"/>
    </source>
</evidence>
<evidence type="ECO:0000256" key="2">
    <source>
        <dbReference type="ARBA" id="ARBA00022801"/>
    </source>
</evidence>
<proteinExistence type="predicted"/>
<dbReference type="Pfam" id="PF23023">
    <property type="entry name" value="Anti-Pycsar_Apyc1"/>
    <property type="match status" value="1"/>
</dbReference>
<evidence type="ECO:0000256" key="4">
    <source>
        <dbReference type="SAM" id="MobiDB-lite"/>
    </source>
</evidence>
<dbReference type="PANTHER" id="PTHR23240">
    <property type="entry name" value="DNA CROSS-LINK REPAIR PROTEIN PSO2/SNM1-RELATED"/>
    <property type="match status" value="1"/>
</dbReference>
<evidence type="ECO:0000313" key="5">
    <source>
        <dbReference type="EMBL" id="TGJ82150.1"/>
    </source>
</evidence>
<accession>A0A4Z0YSU5</accession>
<evidence type="ECO:0008006" key="7">
    <source>
        <dbReference type="Google" id="ProtNLM"/>
    </source>
</evidence>
<evidence type="ECO:0000256" key="1">
    <source>
        <dbReference type="ARBA" id="ARBA00022722"/>
    </source>
</evidence>
<sequence length="644" mass="72442">MSTFKGIVSEFPDIRVDYFRRVPGFPPPLACFLSHVHSDHLAGLETSNAPFIYCSAATKEILLRLEKSFVRLSYANGILEDPRQQTYRHLEKKLKPIPLDTPTTVQLYPGSTIQVTLLDANHCVGAVMFLFEGFGKAVLYTGDIRCEPRFVTAITQNPNMIEYSSGWKTLDRIYLDTSVLDDYPLQTKAEGLRELLEKLRKYPDDTIFHFQSWTYGYEEVWILLSKALNSKIHVDDYKMRVFNSLVTRPRDHRWAAQTHLAKEAPALVGFTCGNSPYEGCLTRDENVRIHSCDKGTGCSVMEDKPVVWIRPIVTHLRDGRNVMEVGIGGGGEDLAQATTLTPEDVLEIIQLISARNTLPAELYPYMHMINNALNSGRDISLIADFEGPAEEAATRLMKSLFQKLEAIRNPIKQQLEMKTSESLPKVIHFPYARHSSLPELRDFTRAFKARDIIPCTFDADYWLQKRWSISGLFGDCCSGDTFEYDAILDRRAKELATWQRDANERDHGSQQTADSASRESNPLTPPSETSHVSDTIESASNSLARSEVEILLEPGSVSPARAVSELRKGEYNLFLDSIDLEDEPDLQGDSQASSISDQTYATRRTAFDTAIANSNGDSWETIRLISTTDNHTSLDEELGDTAFP</sequence>
<dbReference type="EMBL" id="SKBN01000139">
    <property type="protein sequence ID" value="TGJ82150.1"/>
    <property type="molecule type" value="Genomic_DNA"/>
</dbReference>
<dbReference type="SUPFAM" id="SSF56281">
    <property type="entry name" value="Metallo-hydrolase/oxidoreductase"/>
    <property type="match status" value="1"/>
</dbReference>